<keyword evidence="2" id="KW-1185">Reference proteome</keyword>
<dbReference type="AlphaFoldDB" id="A0A5B7J5W4"/>
<dbReference type="Proteomes" id="UP000324222">
    <property type="component" value="Unassembled WGS sequence"/>
</dbReference>
<comment type="caution">
    <text evidence="1">The sequence shown here is derived from an EMBL/GenBank/DDBJ whole genome shotgun (WGS) entry which is preliminary data.</text>
</comment>
<name>A0A5B7J5W4_PORTR</name>
<evidence type="ECO:0000313" key="1">
    <source>
        <dbReference type="EMBL" id="MPC88328.1"/>
    </source>
</evidence>
<organism evidence="1 2">
    <name type="scientific">Portunus trituberculatus</name>
    <name type="common">Swimming crab</name>
    <name type="synonym">Neptunus trituberculatus</name>
    <dbReference type="NCBI Taxonomy" id="210409"/>
    <lineage>
        <taxon>Eukaryota</taxon>
        <taxon>Metazoa</taxon>
        <taxon>Ecdysozoa</taxon>
        <taxon>Arthropoda</taxon>
        <taxon>Crustacea</taxon>
        <taxon>Multicrustacea</taxon>
        <taxon>Malacostraca</taxon>
        <taxon>Eumalacostraca</taxon>
        <taxon>Eucarida</taxon>
        <taxon>Decapoda</taxon>
        <taxon>Pleocyemata</taxon>
        <taxon>Brachyura</taxon>
        <taxon>Eubrachyura</taxon>
        <taxon>Portunoidea</taxon>
        <taxon>Portunidae</taxon>
        <taxon>Portuninae</taxon>
        <taxon>Portunus</taxon>
    </lineage>
</organism>
<proteinExistence type="predicted"/>
<reference evidence="1 2" key="1">
    <citation type="submission" date="2019-05" db="EMBL/GenBank/DDBJ databases">
        <title>Another draft genome of Portunus trituberculatus and its Hox gene families provides insights of decapod evolution.</title>
        <authorList>
            <person name="Jeong J.-H."/>
            <person name="Song I."/>
            <person name="Kim S."/>
            <person name="Choi T."/>
            <person name="Kim D."/>
            <person name="Ryu S."/>
            <person name="Kim W."/>
        </authorList>
    </citation>
    <scope>NUCLEOTIDE SEQUENCE [LARGE SCALE GENOMIC DNA]</scope>
    <source>
        <tissue evidence="1">Muscle</tissue>
    </source>
</reference>
<sequence>MAERDLHCVMIGLERGLTSPGSHVVRHAPTKFEFKSPSVHSVICGHKPPKVNFTKLRFTKYGVLLYNGT</sequence>
<accession>A0A5B7J5W4</accession>
<dbReference type="EMBL" id="VSRR010077472">
    <property type="protein sequence ID" value="MPC88328.1"/>
    <property type="molecule type" value="Genomic_DNA"/>
</dbReference>
<gene>
    <name evidence="1" type="ORF">E2C01_083229</name>
</gene>
<evidence type="ECO:0000313" key="2">
    <source>
        <dbReference type="Proteomes" id="UP000324222"/>
    </source>
</evidence>
<protein>
    <submittedName>
        <fullName evidence="1">Uncharacterized protein</fullName>
    </submittedName>
</protein>